<dbReference type="EMBL" id="CP034562">
    <property type="protein sequence ID" value="AZQ63051.1"/>
    <property type="molecule type" value="Genomic_DNA"/>
</dbReference>
<sequence length="972" mass="111939">MKRLLTIVFIISLLIVGKYSIYAQSSNFIYYPVDASLISGQLKAINNTGDGILWGASDNGVMRFNGESTKYFPSAFSSNYIKSFTKEKNGDILVVHDLGVGKIISKGNNYQFEDFIEGTHEFDRNKLFYPKSIFATNNKEYWIGEDSSIVLYKKGQSLKRYHLKLRSQSPHYVRSILFDVDGFKNPWVFSFSGNIFRYDKEKDRFLSIRLPIDINEISWVKKNGFKSFFVGCKQGLFEMEVNRLGQLIKWKKRVNLPDISVGEILSKNKLILGTWNNGAYFVDLLENHSTYSKINLQGNEDVLSIDYQQGKGIWIGSTESIGLLKEIPFNRLDLLNNHVLVESAYIAKDGSLLFSEGDSVRQFIKKEEKWRQQHVYSFPDRIRSIGEFEGQLVFGSYVGDIFFVSPNSNNYTKLEGIKFTQSITSFFVDDENNLWITGEYQDGIYKYTKEHKLSYLSSDNLKDVQVIKGIADGAFYVGTAHKGYLLQRYNYTDQLFENLKLKFPRTVREDIIIRDILIDAENVFLATSDGCFSFVRGTSSSISLKEISALGLEKNANLKAISRANNILWLASFKGVYRIENGKAQLFDKTNGLPSNAIKIGGLVKDNQKELWIVTEKGLLFYSEDKSLPKATEIQSIKVVYSGNNGEKKIWDSTTEIPYSSNVEISYSSHSFPLINTRYQYRILSQDTIWSEMENTGKISILNVEGGNYTIEVRSQEKGKLISAISSITFNVITPWFRQLWFYITVVVCSIFLLFIAIRLYNKNLRAKGKRLEYLVEMRAKEIATQRTQIMEQQQDLFNKKQRIIENEKSIAEVELKNSQWREEQLQEIIDQKNGRLTAVTLNIVEKNNFLHTLQDQIKKTVNNHPELATSLNKLNKTIEQSDKTDKDWEEFQLYFDGIHTDFNQKLKENHPNLTAHDLRHCALIRLNLGLYECANLLGISQDSIKTSRYRLKKKLVLESSQNLQDYILSFK</sequence>
<evidence type="ECO:0000313" key="2">
    <source>
        <dbReference type="EMBL" id="AZQ63051.1"/>
    </source>
</evidence>
<reference evidence="2 3" key="1">
    <citation type="submission" date="2018-12" db="EMBL/GenBank/DDBJ databases">
        <title>Flammeovirga pectinis sp. nov., isolated from the gut of the Korean scallop, Patinopecten yessoensis.</title>
        <authorList>
            <person name="Bae J.-W."/>
            <person name="Jeong Y.-S."/>
            <person name="Kang W."/>
        </authorList>
    </citation>
    <scope>NUCLEOTIDE SEQUENCE [LARGE SCALE GENOMIC DNA]</scope>
    <source>
        <strain evidence="2 3">L12M1</strain>
    </source>
</reference>
<organism evidence="2 3">
    <name type="scientific">Flammeovirga pectinis</name>
    <dbReference type="NCBI Taxonomy" id="2494373"/>
    <lineage>
        <taxon>Bacteria</taxon>
        <taxon>Pseudomonadati</taxon>
        <taxon>Bacteroidota</taxon>
        <taxon>Cytophagia</taxon>
        <taxon>Cytophagales</taxon>
        <taxon>Flammeovirgaceae</taxon>
        <taxon>Flammeovirga</taxon>
    </lineage>
</organism>
<evidence type="ECO:0000313" key="3">
    <source>
        <dbReference type="Proteomes" id="UP000267268"/>
    </source>
</evidence>
<dbReference type="SUPFAM" id="SSF63829">
    <property type="entry name" value="Calcium-dependent phosphotriesterase"/>
    <property type="match status" value="2"/>
</dbReference>
<dbReference type="Gene3D" id="2.60.40.10">
    <property type="entry name" value="Immunoglobulins"/>
    <property type="match status" value="1"/>
</dbReference>
<dbReference type="InterPro" id="IPR015943">
    <property type="entry name" value="WD40/YVTN_repeat-like_dom_sf"/>
</dbReference>
<gene>
    <name evidence="2" type="ORF">EI427_12635</name>
</gene>
<keyword evidence="1" id="KW-0812">Transmembrane</keyword>
<keyword evidence="1" id="KW-0472">Membrane</keyword>
<evidence type="ECO:0008006" key="4">
    <source>
        <dbReference type="Google" id="ProtNLM"/>
    </source>
</evidence>
<dbReference type="OrthoDB" id="1090267at2"/>
<keyword evidence="3" id="KW-1185">Reference proteome</keyword>
<name>A0A3Q9FRV0_9BACT</name>
<dbReference type="InterPro" id="IPR016032">
    <property type="entry name" value="Sig_transdc_resp-reg_C-effctor"/>
</dbReference>
<dbReference type="RefSeq" id="WP_126615168.1">
    <property type="nucleotide sequence ID" value="NZ_CP034562.1"/>
</dbReference>
<evidence type="ECO:0000256" key="1">
    <source>
        <dbReference type="SAM" id="Phobius"/>
    </source>
</evidence>
<protein>
    <recommendedName>
        <fullName evidence="4">Two component regulator three Y domain-containing protein</fullName>
    </recommendedName>
</protein>
<accession>A0A3Q9FRV0</accession>
<dbReference type="SUPFAM" id="SSF46894">
    <property type="entry name" value="C-terminal effector domain of the bipartite response regulators"/>
    <property type="match status" value="1"/>
</dbReference>
<proteinExistence type="predicted"/>
<dbReference type="InterPro" id="IPR013783">
    <property type="entry name" value="Ig-like_fold"/>
</dbReference>
<feature type="transmembrane region" description="Helical" evidence="1">
    <location>
        <begin position="740"/>
        <end position="761"/>
    </location>
</feature>
<dbReference type="Gene3D" id="2.130.10.10">
    <property type="entry name" value="YVTN repeat-like/Quinoprotein amine dehydrogenase"/>
    <property type="match status" value="3"/>
</dbReference>
<dbReference type="GO" id="GO:0006355">
    <property type="term" value="P:regulation of DNA-templated transcription"/>
    <property type="evidence" value="ECO:0007669"/>
    <property type="project" value="InterPro"/>
</dbReference>
<dbReference type="AlphaFoldDB" id="A0A3Q9FRV0"/>
<dbReference type="Proteomes" id="UP000267268">
    <property type="component" value="Chromosome 1"/>
</dbReference>
<dbReference type="GO" id="GO:0003677">
    <property type="term" value="F:DNA binding"/>
    <property type="evidence" value="ECO:0007669"/>
    <property type="project" value="InterPro"/>
</dbReference>
<keyword evidence="1" id="KW-1133">Transmembrane helix</keyword>
<dbReference type="KEGG" id="fll:EI427_12635"/>